<dbReference type="InterPro" id="IPR052164">
    <property type="entry name" value="Anthracycline_SecMetBiosynth"/>
</dbReference>
<organism evidence="2 3">
    <name type="scientific">Cryptosporangium japonicum</name>
    <dbReference type="NCBI Taxonomy" id="80872"/>
    <lineage>
        <taxon>Bacteria</taxon>
        <taxon>Bacillati</taxon>
        <taxon>Actinomycetota</taxon>
        <taxon>Actinomycetes</taxon>
        <taxon>Cryptosporangiales</taxon>
        <taxon>Cryptosporangiaceae</taxon>
        <taxon>Cryptosporangium</taxon>
    </lineage>
</organism>
<evidence type="ECO:0000259" key="1">
    <source>
        <dbReference type="PROSITE" id="PS51819"/>
    </source>
</evidence>
<dbReference type="PANTHER" id="PTHR33993:SF14">
    <property type="entry name" value="GB|AAF24581.1"/>
    <property type="match status" value="1"/>
</dbReference>
<feature type="domain" description="VOC" evidence="1">
    <location>
        <begin position="21"/>
        <end position="132"/>
    </location>
</feature>
<dbReference type="Pfam" id="PF18029">
    <property type="entry name" value="Glyoxalase_6"/>
    <property type="match status" value="1"/>
</dbReference>
<protein>
    <recommendedName>
        <fullName evidence="1">VOC domain-containing protein</fullName>
    </recommendedName>
</protein>
<comment type="caution">
    <text evidence="2">The sequence shown here is derived from an EMBL/GenBank/DDBJ whole genome shotgun (WGS) entry which is preliminary data.</text>
</comment>
<dbReference type="Proteomes" id="UP001500967">
    <property type="component" value="Unassembled WGS sequence"/>
</dbReference>
<dbReference type="InterPro" id="IPR041581">
    <property type="entry name" value="Glyoxalase_6"/>
</dbReference>
<dbReference type="PROSITE" id="PS51819">
    <property type="entry name" value="VOC"/>
    <property type="match status" value="1"/>
</dbReference>
<dbReference type="SUPFAM" id="SSF54593">
    <property type="entry name" value="Glyoxalase/Bleomycin resistance protein/Dihydroxybiphenyl dioxygenase"/>
    <property type="match status" value="1"/>
</dbReference>
<dbReference type="PANTHER" id="PTHR33993">
    <property type="entry name" value="GLYOXALASE-RELATED"/>
    <property type="match status" value="1"/>
</dbReference>
<reference evidence="2 3" key="1">
    <citation type="journal article" date="2019" name="Int. J. Syst. Evol. Microbiol.">
        <title>The Global Catalogue of Microorganisms (GCM) 10K type strain sequencing project: providing services to taxonomists for standard genome sequencing and annotation.</title>
        <authorList>
            <consortium name="The Broad Institute Genomics Platform"/>
            <consortium name="The Broad Institute Genome Sequencing Center for Infectious Disease"/>
            <person name="Wu L."/>
            <person name="Ma J."/>
        </authorList>
    </citation>
    <scope>NUCLEOTIDE SEQUENCE [LARGE SCALE GENOMIC DNA]</scope>
    <source>
        <strain evidence="2 3">JCM 10425</strain>
    </source>
</reference>
<dbReference type="Gene3D" id="3.10.180.10">
    <property type="entry name" value="2,3-Dihydroxybiphenyl 1,2-Dioxygenase, domain 1"/>
    <property type="match status" value="1"/>
</dbReference>
<gene>
    <name evidence="2" type="ORF">GCM10009539_75330</name>
</gene>
<accession>A0ABN0V5W7</accession>
<sequence>MGGPLGSLTVEIQGAATMAAPFVWFDLAVTDNDAGATAAFYSELFGWSSGPGVGDYHSWVNDGDQPWAGVLPVEPRQAGRWVPFVPVADLDAAVARATALGGTAQGEKVTGPAGTTILVADPSGAQIALFTPAE</sequence>
<proteinExistence type="predicted"/>
<evidence type="ECO:0000313" key="2">
    <source>
        <dbReference type="EMBL" id="GAA0276464.1"/>
    </source>
</evidence>
<dbReference type="InterPro" id="IPR029068">
    <property type="entry name" value="Glyas_Bleomycin-R_OHBP_Dase"/>
</dbReference>
<evidence type="ECO:0000313" key="3">
    <source>
        <dbReference type="Proteomes" id="UP001500967"/>
    </source>
</evidence>
<keyword evidence="3" id="KW-1185">Reference proteome</keyword>
<dbReference type="InterPro" id="IPR037523">
    <property type="entry name" value="VOC_core"/>
</dbReference>
<name>A0ABN0V5W7_9ACTN</name>
<dbReference type="EMBL" id="BAAAGX010000034">
    <property type="protein sequence ID" value="GAA0276464.1"/>
    <property type="molecule type" value="Genomic_DNA"/>
</dbReference>